<feature type="binding site" evidence="4">
    <location>
        <position position="213"/>
    </location>
    <ligand>
        <name>[4Fe-4S] cluster</name>
        <dbReference type="ChEBI" id="CHEBI:49883"/>
    </ligand>
</feature>
<keyword evidence="2 4" id="KW-0560">Oxidoreductase</keyword>
<dbReference type="AlphaFoldDB" id="A0A1E3GYC6"/>
<comment type="subcellular location">
    <subcellularLocation>
        <location evidence="4">Cytoplasm</location>
    </subcellularLocation>
</comment>
<evidence type="ECO:0000256" key="4">
    <source>
        <dbReference type="HAMAP-Rule" id="MF_00063"/>
    </source>
</evidence>
<feature type="binding site" evidence="4">
    <location>
        <position position="210"/>
    </location>
    <ligand>
        <name>[4Fe-4S] cluster</name>
        <dbReference type="ChEBI" id="CHEBI:49883"/>
    </ligand>
</feature>
<organism evidence="6 7">
    <name type="scientific">Methylobrevis pamukkalensis</name>
    <dbReference type="NCBI Taxonomy" id="1439726"/>
    <lineage>
        <taxon>Bacteria</taxon>
        <taxon>Pseudomonadati</taxon>
        <taxon>Pseudomonadota</taxon>
        <taxon>Alphaproteobacteria</taxon>
        <taxon>Hyphomicrobiales</taxon>
        <taxon>Pleomorphomonadaceae</taxon>
        <taxon>Methylobrevis</taxon>
    </lineage>
</organism>
<dbReference type="RefSeq" id="WP_069307932.1">
    <property type="nucleotide sequence ID" value="NZ_MCRJ01000112.1"/>
</dbReference>
<comment type="similarity">
    <text evidence="1 4">Belongs to the PAPS reductase family. CysH subfamily.</text>
</comment>
<proteinExistence type="inferred from homology"/>
<dbReference type="EC" id="1.8.4.10" evidence="4"/>
<reference evidence="6 7" key="1">
    <citation type="submission" date="2016-07" db="EMBL/GenBank/DDBJ databases">
        <title>Draft Genome Sequence of Methylobrevis pamukkalensis PK2.</title>
        <authorList>
            <person name="Vasilenko O.V."/>
            <person name="Doronina N.V."/>
            <person name="Shmareva M.N."/>
            <person name="Tarlachkov S.V."/>
            <person name="Mustakhimov I."/>
            <person name="Trotsenko Y.A."/>
        </authorList>
    </citation>
    <scope>NUCLEOTIDE SEQUENCE [LARGE SCALE GENOMIC DNA]</scope>
    <source>
        <strain evidence="6 7">PK2</strain>
    </source>
</reference>
<dbReference type="InterPro" id="IPR004511">
    <property type="entry name" value="PAPS/APS_Rdtase"/>
</dbReference>
<gene>
    <name evidence="4 6" type="primary">cysH</name>
    <name evidence="6" type="ORF">A6302_03634</name>
</gene>
<feature type="binding site" evidence="4">
    <location>
        <position position="130"/>
    </location>
    <ligand>
        <name>[4Fe-4S] cluster</name>
        <dbReference type="ChEBI" id="CHEBI:49883"/>
    </ligand>
</feature>
<feature type="binding site" evidence="4">
    <location>
        <position position="129"/>
    </location>
    <ligand>
        <name>[4Fe-4S] cluster</name>
        <dbReference type="ChEBI" id="CHEBI:49883"/>
    </ligand>
</feature>
<accession>A0A1E3GYC6</accession>
<dbReference type="Pfam" id="PF01507">
    <property type="entry name" value="PAPS_reduct"/>
    <property type="match status" value="1"/>
</dbReference>
<comment type="pathway">
    <text evidence="3 4">Sulfur metabolism; hydrogen sulfide biosynthesis; sulfite from sulfate.</text>
</comment>
<dbReference type="GO" id="GO:0019379">
    <property type="term" value="P:sulfate assimilation, phosphoadenylyl sulfate reduction by phosphoadenylyl-sulfate reductase (thioredoxin)"/>
    <property type="evidence" value="ECO:0007669"/>
    <property type="project" value="UniProtKB-UniRule"/>
</dbReference>
<dbReference type="GO" id="GO:0051539">
    <property type="term" value="F:4 iron, 4 sulfur cluster binding"/>
    <property type="evidence" value="ECO:0007669"/>
    <property type="project" value="UniProtKB-UniRule"/>
</dbReference>
<evidence type="ECO:0000256" key="2">
    <source>
        <dbReference type="ARBA" id="ARBA00023002"/>
    </source>
</evidence>
<dbReference type="EMBL" id="MCRJ01000112">
    <property type="protein sequence ID" value="ODN69067.1"/>
    <property type="molecule type" value="Genomic_DNA"/>
</dbReference>
<dbReference type="PIRSF" id="PIRSF000857">
    <property type="entry name" value="PAPS_reductase"/>
    <property type="match status" value="1"/>
</dbReference>
<protein>
    <recommendedName>
        <fullName evidence="4">Adenosine 5'-phosphosulfate reductase</fullName>
        <shortName evidence="4">APS reductase</shortName>
        <ecNumber evidence="4">1.8.4.10</ecNumber>
    </recommendedName>
    <alternativeName>
        <fullName evidence="4">5'-adenylylsulfate reductase</fullName>
    </alternativeName>
    <alternativeName>
        <fullName evidence="4">Thioredoxin-dependent 5'-adenylylsulfate reductase</fullName>
    </alternativeName>
</protein>
<dbReference type="HAMAP" id="MF_00063">
    <property type="entry name" value="CysH"/>
    <property type="match status" value="1"/>
</dbReference>
<dbReference type="SUPFAM" id="SSF52402">
    <property type="entry name" value="Adenine nucleotide alpha hydrolases-like"/>
    <property type="match status" value="1"/>
</dbReference>
<sequence>MALDALKLDVDPDEAAEARARDLSARYANATAEQAIDAALNDIFPGEIALVSSFGAESAVLLKLVADIDRHVPVVFLDTGKLFGETLRYRDKLVDLFGLTDVRSIKPVPARLAEVDPDGGLWLRDNDTCCHIRKVEPLTFAMEGFSAWFTGRKRFQAETRSKLQLFEAEGTRIKVNPLAGWSSAEIKAFRAKHDLPAHPLVAEGFLSIGCMPCTDRVAEGEDERAGRWRGAAKTECGIHLGLVGRELDGSGI</sequence>
<comment type="caution">
    <text evidence="6">The sequence shown here is derived from an EMBL/GenBank/DDBJ whole genome shotgun (WGS) entry which is preliminary data.</text>
</comment>
<dbReference type="GO" id="GO:0043866">
    <property type="term" value="F:adenylyl-sulfate reductase (thioredoxin) activity"/>
    <property type="evidence" value="ECO:0007669"/>
    <property type="project" value="UniProtKB-EC"/>
</dbReference>
<evidence type="ECO:0000259" key="5">
    <source>
        <dbReference type="Pfam" id="PF01507"/>
    </source>
</evidence>
<keyword evidence="4" id="KW-0479">Metal-binding</keyword>
<dbReference type="Proteomes" id="UP000094622">
    <property type="component" value="Unassembled WGS sequence"/>
</dbReference>
<dbReference type="NCBIfam" id="NF002537">
    <property type="entry name" value="PRK02090.1"/>
    <property type="match status" value="1"/>
</dbReference>
<comment type="cofactor">
    <cofactor evidence="4">
        <name>[4Fe-4S] cluster</name>
        <dbReference type="ChEBI" id="CHEBI:49883"/>
    </cofactor>
    <text evidence="4">Binds 1 [4Fe-4S] cluster per subunit.</text>
</comment>
<keyword evidence="4" id="KW-0963">Cytoplasm</keyword>
<dbReference type="GO" id="GO:0005737">
    <property type="term" value="C:cytoplasm"/>
    <property type="evidence" value="ECO:0007669"/>
    <property type="project" value="UniProtKB-SubCell"/>
</dbReference>
<keyword evidence="7" id="KW-1185">Reference proteome</keyword>
<dbReference type="PANTHER" id="PTHR46509">
    <property type="entry name" value="PHOSPHOADENOSINE PHOSPHOSULFATE REDUCTASE"/>
    <property type="match status" value="1"/>
</dbReference>
<dbReference type="NCBIfam" id="TIGR00434">
    <property type="entry name" value="cysH"/>
    <property type="match status" value="1"/>
</dbReference>
<feature type="domain" description="Phosphoadenosine phosphosulphate reductase" evidence="5">
    <location>
        <begin position="48"/>
        <end position="215"/>
    </location>
</feature>
<dbReference type="InterPro" id="IPR002500">
    <property type="entry name" value="PAPS_reduct_dom"/>
</dbReference>
<dbReference type="Gene3D" id="3.40.50.620">
    <property type="entry name" value="HUPs"/>
    <property type="match status" value="1"/>
</dbReference>
<dbReference type="PATRIC" id="fig|1439726.3.peg.3831"/>
<name>A0A1E3GYC6_9HYPH</name>
<comment type="catalytic activity">
    <reaction evidence="4">
        <text>[thioredoxin]-disulfide + sulfite + AMP + 2 H(+) = adenosine 5'-phosphosulfate + [thioredoxin]-dithiol</text>
        <dbReference type="Rhea" id="RHEA:21976"/>
        <dbReference type="Rhea" id="RHEA-COMP:10698"/>
        <dbReference type="Rhea" id="RHEA-COMP:10700"/>
        <dbReference type="ChEBI" id="CHEBI:15378"/>
        <dbReference type="ChEBI" id="CHEBI:17359"/>
        <dbReference type="ChEBI" id="CHEBI:29950"/>
        <dbReference type="ChEBI" id="CHEBI:50058"/>
        <dbReference type="ChEBI" id="CHEBI:58243"/>
        <dbReference type="ChEBI" id="CHEBI:456215"/>
        <dbReference type="EC" id="1.8.4.10"/>
    </reaction>
</comment>
<evidence type="ECO:0000256" key="1">
    <source>
        <dbReference type="ARBA" id="ARBA00009732"/>
    </source>
</evidence>
<dbReference type="PANTHER" id="PTHR46509:SF1">
    <property type="entry name" value="PHOSPHOADENOSINE PHOSPHOSULFATE REDUCTASE"/>
    <property type="match status" value="1"/>
</dbReference>
<evidence type="ECO:0000313" key="6">
    <source>
        <dbReference type="EMBL" id="ODN69067.1"/>
    </source>
</evidence>
<evidence type="ECO:0000313" key="7">
    <source>
        <dbReference type="Proteomes" id="UP000094622"/>
    </source>
</evidence>
<dbReference type="OrthoDB" id="9794018at2"/>
<dbReference type="GO" id="GO:0046872">
    <property type="term" value="F:metal ion binding"/>
    <property type="evidence" value="ECO:0007669"/>
    <property type="project" value="UniProtKB-KW"/>
</dbReference>
<keyword evidence="4" id="KW-0411">Iron-sulfur</keyword>
<feature type="active site" description="Nucleophile; cysteine thiosulfonate intermediate" evidence="4">
    <location>
        <position position="236"/>
    </location>
</feature>
<dbReference type="InterPro" id="IPR014729">
    <property type="entry name" value="Rossmann-like_a/b/a_fold"/>
</dbReference>
<dbReference type="GO" id="GO:0070814">
    <property type="term" value="P:hydrogen sulfide biosynthetic process"/>
    <property type="evidence" value="ECO:0007669"/>
    <property type="project" value="UniProtKB-UniRule"/>
</dbReference>
<evidence type="ECO:0000256" key="3">
    <source>
        <dbReference type="ARBA" id="ARBA00024327"/>
    </source>
</evidence>
<comment type="function">
    <text evidence="4">Catalyzes the formation of sulfite from adenosine 5'-phosphosulfate (APS) using thioredoxin as an electron donor.</text>
</comment>
<keyword evidence="4" id="KW-0408">Iron</keyword>
<dbReference type="GO" id="GO:0004604">
    <property type="term" value="F:phosphoadenylyl-sulfate reductase (thioredoxin) activity"/>
    <property type="evidence" value="ECO:0007669"/>
    <property type="project" value="UniProtKB-UniRule"/>
</dbReference>